<dbReference type="SUPFAM" id="SSF55120">
    <property type="entry name" value="Pseudouridine synthase"/>
    <property type="match status" value="1"/>
</dbReference>
<gene>
    <name evidence="5" type="ORF">BSZ32_15950</name>
</gene>
<protein>
    <recommendedName>
        <fullName evidence="3">Pseudouridine synthase</fullName>
        <ecNumber evidence="3">5.4.99.-</ecNumber>
    </recommendedName>
</protein>
<dbReference type="GO" id="GO:0003723">
    <property type="term" value="F:RNA binding"/>
    <property type="evidence" value="ECO:0007669"/>
    <property type="project" value="InterPro"/>
</dbReference>
<dbReference type="GO" id="GO:0006364">
    <property type="term" value="P:rRNA processing"/>
    <property type="evidence" value="ECO:0007669"/>
    <property type="project" value="UniProtKB-ARBA"/>
</dbReference>
<evidence type="ECO:0000313" key="6">
    <source>
        <dbReference type="Proteomes" id="UP000239907"/>
    </source>
</evidence>
<keyword evidence="6" id="KW-1185">Reference proteome</keyword>
<organism evidence="5 6">
    <name type="scientific">Rubritalea profundi</name>
    <dbReference type="NCBI Taxonomy" id="1658618"/>
    <lineage>
        <taxon>Bacteria</taxon>
        <taxon>Pseudomonadati</taxon>
        <taxon>Verrucomicrobiota</taxon>
        <taxon>Verrucomicrobiia</taxon>
        <taxon>Verrucomicrobiales</taxon>
        <taxon>Rubritaleaceae</taxon>
        <taxon>Rubritalea</taxon>
    </lineage>
</organism>
<dbReference type="AlphaFoldDB" id="A0A2S7U481"/>
<dbReference type="InterPro" id="IPR018496">
    <property type="entry name" value="PsdUridine_synth_RsuA/RluB_CS"/>
</dbReference>
<dbReference type="GO" id="GO:0009982">
    <property type="term" value="F:pseudouridine synthase activity"/>
    <property type="evidence" value="ECO:0007669"/>
    <property type="project" value="InterPro"/>
</dbReference>
<evidence type="ECO:0000256" key="1">
    <source>
        <dbReference type="ARBA" id="ARBA00008348"/>
    </source>
</evidence>
<evidence type="ECO:0000256" key="2">
    <source>
        <dbReference type="ARBA" id="ARBA00023235"/>
    </source>
</evidence>
<dbReference type="GO" id="GO:0001522">
    <property type="term" value="P:pseudouridine synthesis"/>
    <property type="evidence" value="ECO:0007669"/>
    <property type="project" value="InterPro"/>
</dbReference>
<dbReference type="EMBL" id="MQWA01000001">
    <property type="protein sequence ID" value="PQJ29825.1"/>
    <property type="molecule type" value="Genomic_DNA"/>
</dbReference>
<name>A0A2S7U481_9BACT</name>
<feature type="domain" description="Pseudouridine synthase RsuA/RluA-like" evidence="4">
    <location>
        <begin position="18"/>
        <end position="149"/>
    </location>
</feature>
<evidence type="ECO:0000259" key="4">
    <source>
        <dbReference type="Pfam" id="PF00849"/>
    </source>
</evidence>
<dbReference type="InterPro" id="IPR020103">
    <property type="entry name" value="PsdUridine_synth_cat_dom_sf"/>
</dbReference>
<dbReference type="EC" id="5.4.99.-" evidence="3"/>
<dbReference type="PANTHER" id="PTHR47683">
    <property type="entry name" value="PSEUDOURIDINE SYNTHASE FAMILY PROTEIN-RELATED"/>
    <property type="match status" value="1"/>
</dbReference>
<accession>A0A2S7U481</accession>
<sequence>MARKKQLLDRSSINSKRILALNKPKGYVVTRSDELGRKTVYDLLPDWGFRDGWMPVGRLDLESKGLLLFTTNGKYGDVLTTPGNCIKTYEIWVRGHVTDEHIAAALKGVKSSGDLLKAIRLEKKGTGGAKTKLRIEIDEGKNRHIRRLFGALKDPKFGTPLKVLELKRVGIGNFKPNLDTNLESGKWRYLSLEEEKRLMNRII</sequence>
<reference evidence="5 6" key="1">
    <citation type="submission" date="2016-12" db="EMBL/GenBank/DDBJ databases">
        <title>Study of bacterial adaptation to deep sea.</title>
        <authorList>
            <person name="Song J."/>
            <person name="Yoshizawa S."/>
            <person name="Kogure K."/>
        </authorList>
    </citation>
    <scope>NUCLEOTIDE SEQUENCE [LARGE SCALE GENOMIC DNA]</scope>
    <source>
        <strain evidence="5 6">SAORIC-165</strain>
    </source>
</reference>
<dbReference type="GO" id="GO:0140098">
    <property type="term" value="F:catalytic activity, acting on RNA"/>
    <property type="evidence" value="ECO:0007669"/>
    <property type="project" value="UniProtKB-ARBA"/>
</dbReference>
<proteinExistence type="inferred from homology"/>
<dbReference type="Proteomes" id="UP000239907">
    <property type="component" value="Unassembled WGS sequence"/>
</dbReference>
<evidence type="ECO:0000256" key="3">
    <source>
        <dbReference type="RuleBase" id="RU003887"/>
    </source>
</evidence>
<dbReference type="OrthoDB" id="9807213at2"/>
<dbReference type="PROSITE" id="PS01149">
    <property type="entry name" value="PSI_RSU"/>
    <property type="match status" value="1"/>
</dbReference>
<dbReference type="InterPro" id="IPR006145">
    <property type="entry name" value="PsdUridine_synth_RsuA/RluA"/>
</dbReference>
<comment type="caution">
    <text evidence="5">The sequence shown here is derived from an EMBL/GenBank/DDBJ whole genome shotgun (WGS) entry which is preliminary data.</text>
</comment>
<dbReference type="Pfam" id="PF00849">
    <property type="entry name" value="PseudoU_synth_2"/>
    <property type="match status" value="1"/>
</dbReference>
<dbReference type="Gene3D" id="3.30.70.1560">
    <property type="entry name" value="Alpha-L RNA-binding motif"/>
    <property type="match status" value="1"/>
</dbReference>
<dbReference type="PANTHER" id="PTHR47683:SF2">
    <property type="entry name" value="RNA-BINDING S4 DOMAIN-CONTAINING PROTEIN"/>
    <property type="match status" value="1"/>
</dbReference>
<comment type="similarity">
    <text evidence="1 3">Belongs to the pseudouridine synthase RsuA family.</text>
</comment>
<dbReference type="Gene3D" id="3.30.70.580">
    <property type="entry name" value="Pseudouridine synthase I, catalytic domain, N-terminal subdomain"/>
    <property type="match status" value="1"/>
</dbReference>
<keyword evidence="2 3" id="KW-0413">Isomerase</keyword>
<dbReference type="InterPro" id="IPR050343">
    <property type="entry name" value="RsuA_PseudoU_synthase"/>
</dbReference>
<dbReference type="InterPro" id="IPR042092">
    <property type="entry name" value="PsdUridine_s_RsuA/RluB/E/F_cat"/>
</dbReference>
<dbReference type="InterPro" id="IPR020094">
    <property type="entry name" value="TruA/RsuA/RluB/E/F_N"/>
</dbReference>
<dbReference type="InterPro" id="IPR000748">
    <property type="entry name" value="PsdUridine_synth_RsuA/RluB/E/F"/>
</dbReference>
<dbReference type="NCBIfam" id="TIGR00093">
    <property type="entry name" value="pseudouridine synthase"/>
    <property type="match status" value="1"/>
</dbReference>
<evidence type="ECO:0000313" key="5">
    <source>
        <dbReference type="EMBL" id="PQJ29825.1"/>
    </source>
</evidence>